<dbReference type="SUPFAM" id="SSF50969">
    <property type="entry name" value="YVTN repeat-like/Quinoprotein amine dehydrogenase"/>
    <property type="match status" value="1"/>
</dbReference>
<feature type="region of interest" description="Disordered" evidence="5">
    <location>
        <begin position="268"/>
        <end position="289"/>
    </location>
</feature>
<dbReference type="RefSeq" id="WP_379535168.1">
    <property type="nucleotide sequence ID" value="NZ_JBHSBI010000043.1"/>
</dbReference>
<dbReference type="PROSITE" id="PS00108">
    <property type="entry name" value="PROTEIN_KINASE_ST"/>
    <property type="match status" value="1"/>
</dbReference>
<evidence type="ECO:0000256" key="5">
    <source>
        <dbReference type="SAM" id="MobiDB-lite"/>
    </source>
</evidence>
<dbReference type="PROSITE" id="PS50011">
    <property type="entry name" value="PROTEIN_KINASE_DOM"/>
    <property type="match status" value="1"/>
</dbReference>
<evidence type="ECO:0000256" key="3">
    <source>
        <dbReference type="ARBA" id="ARBA00022777"/>
    </source>
</evidence>
<evidence type="ECO:0000259" key="6">
    <source>
        <dbReference type="PROSITE" id="PS50011"/>
    </source>
</evidence>
<dbReference type="GO" id="GO:0016301">
    <property type="term" value="F:kinase activity"/>
    <property type="evidence" value="ECO:0007669"/>
    <property type="project" value="UniProtKB-KW"/>
</dbReference>
<dbReference type="CDD" id="cd14014">
    <property type="entry name" value="STKc_PknB_like"/>
    <property type="match status" value="1"/>
</dbReference>
<reference evidence="8" key="1">
    <citation type="journal article" date="2019" name="Int. J. Syst. Evol. Microbiol.">
        <title>The Global Catalogue of Microorganisms (GCM) 10K type strain sequencing project: providing services to taxonomists for standard genome sequencing and annotation.</title>
        <authorList>
            <consortium name="The Broad Institute Genomics Platform"/>
            <consortium name="The Broad Institute Genome Sequencing Center for Infectious Disease"/>
            <person name="Wu L."/>
            <person name="Ma J."/>
        </authorList>
    </citation>
    <scope>NUCLEOTIDE SEQUENCE [LARGE SCALE GENOMIC DNA]</scope>
    <source>
        <strain evidence="8">TBRC 1276</strain>
    </source>
</reference>
<dbReference type="InterPro" id="IPR000719">
    <property type="entry name" value="Prot_kinase_dom"/>
</dbReference>
<comment type="caution">
    <text evidence="7">The sequence shown here is derived from an EMBL/GenBank/DDBJ whole genome shotgun (WGS) entry which is preliminary data.</text>
</comment>
<dbReference type="EMBL" id="JBHSBI010000043">
    <property type="protein sequence ID" value="MFC4015349.1"/>
    <property type="molecule type" value="Genomic_DNA"/>
</dbReference>
<dbReference type="Gene3D" id="3.30.200.20">
    <property type="entry name" value="Phosphorylase Kinase, domain 1"/>
    <property type="match status" value="1"/>
</dbReference>
<sequence length="630" mass="66507">MPQATALLPGDPGNLGGYRIRGRLGEGGQGVVFLAEGDGDEQVAIKVLRAVPDAEAAARFRREAEVLPQVASFCTAQILRTGTSDGVPYIVSEYIEGPSLQVAVRERGPVRGRELHRLAIGTITALAAIHRAGVVHRDFKPGNVLLAGDGPRVIDFGIARVVGGEATAGGPIGTPAYMAPEQFDDAGVGPATDLFAWGATMVFAATGQPPFGSESLAAIVNRVLHQDPDLGALDGELREIAAACLAKDAAVRPRASEVLLRLLGRPAGQPSSERLLSEGSAAAAPAPARRRGRRLLAGAGAVAFALAMVVVARNLAAQPPPGPTPSPTPVAARLNGPPPAATSTFTVPGLPATLHEHPSDPIRITSFAFEEKGKIGRPAYVRDRGSTGFQRLDEYRDPVLSPDGRLLAAVYAYPQYAPDNPNEVKFTDRVNGTRFSVPTVNPPLLVKSPEWSRDGRRLLLTASTEDEVVGLVVVDVAARRSTLTRVETPDTGTNSSYVWLPDGTGVARRAGKTEVGAYGLNGALLRTYREAVAPDNTDQWFSPSGRRLAAICPGKAAAACLLDTATGARQARVPLPAGSVLWGWFNEDHLLIYQDDRVTIIDQAGRPARLLAQLDTADNPHWSLHFTKGG</sequence>
<dbReference type="SUPFAM" id="SSF56112">
    <property type="entry name" value="Protein kinase-like (PK-like)"/>
    <property type="match status" value="1"/>
</dbReference>
<proteinExistence type="predicted"/>
<keyword evidence="4" id="KW-0067">ATP-binding</keyword>
<dbReference type="InterPro" id="IPR008271">
    <property type="entry name" value="Ser/Thr_kinase_AS"/>
</dbReference>
<dbReference type="InterPro" id="IPR011044">
    <property type="entry name" value="Quino_amine_DH_bsu"/>
</dbReference>
<dbReference type="Gene3D" id="1.10.510.10">
    <property type="entry name" value="Transferase(Phosphotransferase) domain 1"/>
    <property type="match status" value="1"/>
</dbReference>
<organism evidence="7 8">
    <name type="scientific">Nonomuraea purpurea</name>
    <dbReference type="NCBI Taxonomy" id="1849276"/>
    <lineage>
        <taxon>Bacteria</taxon>
        <taxon>Bacillati</taxon>
        <taxon>Actinomycetota</taxon>
        <taxon>Actinomycetes</taxon>
        <taxon>Streptosporangiales</taxon>
        <taxon>Streptosporangiaceae</taxon>
        <taxon>Nonomuraea</taxon>
    </lineage>
</organism>
<gene>
    <name evidence="7" type="ORF">ACFOY2_49620</name>
</gene>
<evidence type="ECO:0000256" key="1">
    <source>
        <dbReference type="ARBA" id="ARBA00022679"/>
    </source>
</evidence>
<feature type="region of interest" description="Disordered" evidence="5">
    <location>
        <begin position="319"/>
        <end position="342"/>
    </location>
</feature>
<feature type="domain" description="Protein kinase" evidence="6">
    <location>
        <begin position="18"/>
        <end position="263"/>
    </location>
</feature>
<keyword evidence="8" id="KW-1185">Reference proteome</keyword>
<dbReference type="PANTHER" id="PTHR43289">
    <property type="entry name" value="MITOGEN-ACTIVATED PROTEIN KINASE KINASE KINASE 20-RELATED"/>
    <property type="match status" value="1"/>
</dbReference>
<keyword evidence="2" id="KW-0547">Nucleotide-binding</keyword>
<feature type="compositionally biased region" description="Pro residues" evidence="5">
    <location>
        <begin position="319"/>
        <end position="328"/>
    </location>
</feature>
<evidence type="ECO:0000256" key="4">
    <source>
        <dbReference type="ARBA" id="ARBA00022840"/>
    </source>
</evidence>
<keyword evidence="1" id="KW-0808">Transferase</keyword>
<dbReference type="InterPro" id="IPR011042">
    <property type="entry name" value="6-blade_b-propeller_TolB-like"/>
</dbReference>
<dbReference type="Pfam" id="PF00069">
    <property type="entry name" value="Pkinase"/>
    <property type="match status" value="1"/>
</dbReference>
<evidence type="ECO:0000313" key="7">
    <source>
        <dbReference type="EMBL" id="MFC4015349.1"/>
    </source>
</evidence>
<dbReference type="InterPro" id="IPR011009">
    <property type="entry name" value="Kinase-like_dom_sf"/>
</dbReference>
<evidence type="ECO:0000256" key="2">
    <source>
        <dbReference type="ARBA" id="ARBA00022741"/>
    </source>
</evidence>
<protein>
    <submittedName>
        <fullName evidence="7">Protein kinase</fullName>
    </submittedName>
</protein>
<name>A0ABV8GQW7_9ACTN</name>
<dbReference type="Gene3D" id="2.120.10.30">
    <property type="entry name" value="TolB, C-terminal domain"/>
    <property type="match status" value="1"/>
</dbReference>
<dbReference type="PANTHER" id="PTHR43289:SF34">
    <property type="entry name" value="SERINE_THREONINE-PROTEIN KINASE YBDM-RELATED"/>
    <property type="match status" value="1"/>
</dbReference>
<accession>A0ABV8GQW7</accession>
<keyword evidence="3 7" id="KW-0418">Kinase</keyword>
<evidence type="ECO:0000313" key="8">
    <source>
        <dbReference type="Proteomes" id="UP001595851"/>
    </source>
</evidence>
<dbReference type="Proteomes" id="UP001595851">
    <property type="component" value="Unassembled WGS sequence"/>
</dbReference>